<dbReference type="CDD" id="cd17731">
    <property type="entry name" value="BRCT_TopBP1_rpt2_like"/>
    <property type="match status" value="1"/>
</dbReference>
<proteinExistence type="predicted"/>
<dbReference type="PANTHER" id="PTHR13561">
    <property type="entry name" value="DNA REPLICATION REGULATOR DPB11-RELATED"/>
    <property type="match status" value="1"/>
</dbReference>
<dbReference type="Proteomes" id="UP000479000">
    <property type="component" value="Unassembled WGS sequence"/>
</dbReference>
<dbReference type="EMBL" id="CADCXU010015630">
    <property type="protein sequence ID" value="CAB0004951.1"/>
    <property type="molecule type" value="Genomic_DNA"/>
</dbReference>
<dbReference type="InterPro" id="IPR001357">
    <property type="entry name" value="BRCT_dom"/>
</dbReference>
<sequence length="616" mass="68140">MIELTRSDLECRMKKLNNKCYPTAQEVQTRVKKKLPTRVVPPFSIQSLQKNTIVAALPKCKLRKPYPVGQSAFRIYYKRGDFPIGMDLDQNGYKIAWRRRIPGPTSTWRRFSLRPLYSRRAPRPPQICVEAKLKPKIVTGEESSEVPPALNVTAVEHKIPIMRTDWVKAVWEASKSRDVLASHAEFAVYRLSPFKGMVICCSNLPPAVKNKVQQAVKAHGRFCRAQRSVAKENEMIDSRCLNFSIFAQALRPFAGGVYSTALEQNKTTALIIGEAEGKKFQAAQLWSIPCLTTDWVFDSAEQGIPLPSRNYLLNARPRCSTPTNDLPRRITPDELDDGEPAVIKPGVSVQEKDPPIARDAKTPPPARQPSPPKPAETNHRTDETEMSSESSSVVIGPFFKGEPPVTPSNPAILRVKAAEPVGAISCVDATPVRTSDKAIEGPSSSEAKAKEPNTDSFVKPSTTPEWNSSLRRIAPDETPVSPAPAETAKENPGGLNSLGDDMSAFDGFCTPNEARPRVQKSYAKYSLKRFITTFVPLSVIVKQVWVKFGKAEIEGIDPSGDLLPDVRCLRINAFHGVQSTIPCCTLLTTDDHFQGPFGQWAHENEHIQPNGCEKPS</sequence>
<dbReference type="SUPFAM" id="SSF52113">
    <property type="entry name" value="BRCT domain"/>
    <property type="match status" value="1"/>
</dbReference>
<dbReference type="GO" id="GO:0006270">
    <property type="term" value="P:DNA replication initiation"/>
    <property type="evidence" value="ECO:0007669"/>
    <property type="project" value="TreeGrafter"/>
</dbReference>
<evidence type="ECO:0000259" key="3">
    <source>
        <dbReference type="PROSITE" id="PS50172"/>
    </source>
</evidence>
<dbReference type="InterPro" id="IPR036420">
    <property type="entry name" value="BRCT_dom_sf"/>
</dbReference>
<dbReference type="Pfam" id="PF12738">
    <property type="entry name" value="PTCB-BRCT"/>
    <property type="match status" value="1"/>
</dbReference>
<reference evidence="4 5" key="1">
    <citation type="submission" date="2020-02" db="EMBL/GenBank/DDBJ databases">
        <authorList>
            <person name="Ferguson B K."/>
        </authorList>
    </citation>
    <scope>NUCLEOTIDE SEQUENCE [LARGE SCALE GENOMIC DNA]</scope>
</reference>
<dbReference type="GO" id="GO:0033314">
    <property type="term" value="P:mitotic DNA replication checkpoint signaling"/>
    <property type="evidence" value="ECO:0007669"/>
    <property type="project" value="TreeGrafter"/>
</dbReference>
<dbReference type="InterPro" id="IPR059215">
    <property type="entry name" value="BRCT2_TopBP1-like"/>
</dbReference>
<dbReference type="PROSITE" id="PS50172">
    <property type="entry name" value="BRCT"/>
    <property type="match status" value="1"/>
</dbReference>
<feature type="region of interest" description="Disordered" evidence="2">
    <location>
        <begin position="314"/>
        <end position="404"/>
    </location>
</feature>
<accession>A0A6H5GR44</accession>
<evidence type="ECO:0000313" key="5">
    <source>
        <dbReference type="Proteomes" id="UP000479000"/>
    </source>
</evidence>
<evidence type="ECO:0000313" key="4">
    <source>
        <dbReference type="EMBL" id="CAB0004951.1"/>
    </source>
</evidence>
<evidence type="ECO:0000256" key="2">
    <source>
        <dbReference type="SAM" id="MobiDB-lite"/>
    </source>
</evidence>
<feature type="compositionally biased region" description="Polar residues" evidence="2">
    <location>
        <begin position="454"/>
        <end position="470"/>
    </location>
</feature>
<gene>
    <name evidence="4" type="ORF">NTEN_LOCUS10428</name>
</gene>
<name>A0A6H5GR44_9HEMI</name>
<dbReference type="Gene3D" id="3.40.50.10190">
    <property type="entry name" value="BRCT domain"/>
    <property type="match status" value="1"/>
</dbReference>
<dbReference type="SMART" id="SM00292">
    <property type="entry name" value="BRCT"/>
    <property type="match status" value="1"/>
</dbReference>
<feature type="region of interest" description="Disordered" evidence="2">
    <location>
        <begin position="434"/>
        <end position="497"/>
    </location>
</feature>
<protein>
    <recommendedName>
        <fullName evidence="3">BRCT domain-containing protein</fullName>
    </recommendedName>
</protein>
<keyword evidence="1" id="KW-0677">Repeat</keyword>
<dbReference type="PANTHER" id="PTHR13561:SF20">
    <property type="entry name" value="DNA TOPOISOMERASE 2-BINDING PROTEIN 1"/>
    <property type="match status" value="1"/>
</dbReference>
<organism evidence="4 5">
    <name type="scientific">Nesidiocoris tenuis</name>
    <dbReference type="NCBI Taxonomy" id="355587"/>
    <lineage>
        <taxon>Eukaryota</taxon>
        <taxon>Metazoa</taxon>
        <taxon>Ecdysozoa</taxon>
        <taxon>Arthropoda</taxon>
        <taxon>Hexapoda</taxon>
        <taxon>Insecta</taxon>
        <taxon>Pterygota</taxon>
        <taxon>Neoptera</taxon>
        <taxon>Paraneoptera</taxon>
        <taxon>Hemiptera</taxon>
        <taxon>Heteroptera</taxon>
        <taxon>Panheteroptera</taxon>
        <taxon>Cimicomorpha</taxon>
        <taxon>Miridae</taxon>
        <taxon>Dicyphina</taxon>
        <taxon>Nesidiocoris</taxon>
    </lineage>
</organism>
<keyword evidence="5" id="KW-1185">Reference proteome</keyword>
<dbReference type="OrthoDB" id="5954824at2759"/>
<feature type="domain" description="BRCT" evidence="3">
    <location>
        <begin position="255"/>
        <end position="313"/>
    </location>
</feature>
<feature type="compositionally biased region" description="Basic and acidic residues" evidence="2">
    <location>
        <begin position="350"/>
        <end position="361"/>
    </location>
</feature>
<feature type="compositionally biased region" description="Pro residues" evidence="2">
    <location>
        <begin position="362"/>
        <end position="374"/>
    </location>
</feature>
<evidence type="ECO:0000256" key="1">
    <source>
        <dbReference type="ARBA" id="ARBA00022737"/>
    </source>
</evidence>
<dbReference type="GO" id="GO:0007095">
    <property type="term" value="P:mitotic G2 DNA damage checkpoint signaling"/>
    <property type="evidence" value="ECO:0007669"/>
    <property type="project" value="TreeGrafter"/>
</dbReference>
<feature type="non-terminal residue" evidence="4">
    <location>
        <position position="616"/>
    </location>
</feature>
<dbReference type="AlphaFoldDB" id="A0A6H5GR44"/>